<evidence type="ECO:0000313" key="1">
    <source>
        <dbReference type="EMBL" id="GIY64337.1"/>
    </source>
</evidence>
<dbReference type="AlphaFoldDB" id="A0AAV4V2B9"/>
<sequence length="116" mass="13024">MGSVVPRFERREGDGVIKCISFSPFLHGVRCPRIRRLNQQEFNILPSPWKTASCALLMTRPPVHAHSDGQACACDAILINTRRKFGGKRRADRSPMEVDGRLLRGVPRTAGVEWRG</sequence>
<proteinExistence type="predicted"/>
<name>A0AAV4V2B9_9ARAC</name>
<dbReference type="Proteomes" id="UP001054837">
    <property type="component" value="Unassembled WGS sequence"/>
</dbReference>
<evidence type="ECO:0000313" key="2">
    <source>
        <dbReference type="Proteomes" id="UP001054837"/>
    </source>
</evidence>
<dbReference type="EMBL" id="BPLQ01012312">
    <property type="protein sequence ID" value="GIY64337.1"/>
    <property type="molecule type" value="Genomic_DNA"/>
</dbReference>
<accession>A0AAV4V2B9</accession>
<reference evidence="1 2" key="1">
    <citation type="submission" date="2021-06" db="EMBL/GenBank/DDBJ databases">
        <title>Caerostris darwini draft genome.</title>
        <authorList>
            <person name="Kono N."/>
            <person name="Arakawa K."/>
        </authorList>
    </citation>
    <scope>NUCLEOTIDE SEQUENCE [LARGE SCALE GENOMIC DNA]</scope>
</reference>
<comment type="caution">
    <text evidence="1">The sequence shown here is derived from an EMBL/GenBank/DDBJ whole genome shotgun (WGS) entry which is preliminary data.</text>
</comment>
<gene>
    <name evidence="1" type="ORF">CDAR_52221</name>
</gene>
<keyword evidence="2" id="KW-1185">Reference proteome</keyword>
<protein>
    <submittedName>
        <fullName evidence="1">Uncharacterized protein</fullName>
    </submittedName>
</protein>
<organism evidence="1 2">
    <name type="scientific">Caerostris darwini</name>
    <dbReference type="NCBI Taxonomy" id="1538125"/>
    <lineage>
        <taxon>Eukaryota</taxon>
        <taxon>Metazoa</taxon>
        <taxon>Ecdysozoa</taxon>
        <taxon>Arthropoda</taxon>
        <taxon>Chelicerata</taxon>
        <taxon>Arachnida</taxon>
        <taxon>Araneae</taxon>
        <taxon>Araneomorphae</taxon>
        <taxon>Entelegynae</taxon>
        <taxon>Araneoidea</taxon>
        <taxon>Araneidae</taxon>
        <taxon>Caerostris</taxon>
    </lineage>
</organism>